<dbReference type="EMBL" id="BPQB01000009">
    <property type="protein sequence ID" value="GJE88315.1"/>
    <property type="molecule type" value="Genomic_DNA"/>
</dbReference>
<dbReference type="Proteomes" id="UP000703269">
    <property type="component" value="Unassembled WGS sequence"/>
</dbReference>
<feature type="compositionally biased region" description="Basic residues" evidence="1">
    <location>
        <begin position="183"/>
        <end position="192"/>
    </location>
</feature>
<protein>
    <submittedName>
        <fullName evidence="3">Methyltransf-25 domain-containing protein</fullName>
    </submittedName>
</protein>
<dbReference type="Gene3D" id="3.40.50.150">
    <property type="entry name" value="Vaccinia Virus protein VP39"/>
    <property type="match status" value="1"/>
</dbReference>
<feature type="compositionally biased region" description="Polar residues" evidence="1">
    <location>
        <begin position="653"/>
        <end position="671"/>
    </location>
</feature>
<dbReference type="GO" id="GO:0008168">
    <property type="term" value="F:methyltransferase activity"/>
    <property type="evidence" value="ECO:0007669"/>
    <property type="project" value="TreeGrafter"/>
</dbReference>
<comment type="caution">
    <text evidence="3">The sequence shown here is derived from an EMBL/GenBank/DDBJ whole genome shotgun (WGS) entry which is preliminary data.</text>
</comment>
<dbReference type="PANTHER" id="PTHR43591:SF24">
    <property type="entry name" value="2-METHOXY-6-POLYPRENYL-1,4-BENZOQUINOL METHYLASE, MITOCHONDRIAL"/>
    <property type="match status" value="1"/>
</dbReference>
<feature type="compositionally biased region" description="Low complexity" evidence="1">
    <location>
        <begin position="115"/>
        <end position="133"/>
    </location>
</feature>
<dbReference type="InterPro" id="IPR029063">
    <property type="entry name" value="SAM-dependent_MTases_sf"/>
</dbReference>
<accession>A0A9P3LAL5</accession>
<dbReference type="PANTHER" id="PTHR43591">
    <property type="entry name" value="METHYLTRANSFERASE"/>
    <property type="match status" value="1"/>
</dbReference>
<evidence type="ECO:0000313" key="4">
    <source>
        <dbReference type="Proteomes" id="UP000703269"/>
    </source>
</evidence>
<feature type="region of interest" description="Disordered" evidence="1">
    <location>
        <begin position="456"/>
        <end position="484"/>
    </location>
</feature>
<evidence type="ECO:0000313" key="3">
    <source>
        <dbReference type="EMBL" id="GJE88315.1"/>
    </source>
</evidence>
<evidence type="ECO:0000256" key="1">
    <source>
        <dbReference type="SAM" id="MobiDB-lite"/>
    </source>
</evidence>
<feature type="region of interest" description="Disordered" evidence="1">
    <location>
        <begin position="1"/>
        <end position="170"/>
    </location>
</feature>
<dbReference type="OrthoDB" id="2013972at2759"/>
<feature type="compositionally biased region" description="Low complexity" evidence="1">
    <location>
        <begin position="49"/>
        <end position="63"/>
    </location>
</feature>
<dbReference type="CDD" id="cd02440">
    <property type="entry name" value="AdoMet_MTases"/>
    <property type="match status" value="1"/>
</dbReference>
<feature type="domain" description="Methyltransferase" evidence="2">
    <location>
        <begin position="295"/>
        <end position="392"/>
    </location>
</feature>
<feature type="region of interest" description="Disordered" evidence="1">
    <location>
        <begin position="498"/>
        <end position="526"/>
    </location>
</feature>
<feature type="region of interest" description="Disordered" evidence="1">
    <location>
        <begin position="593"/>
        <end position="683"/>
    </location>
</feature>
<feature type="compositionally biased region" description="Polar residues" evidence="1">
    <location>
        <begin position="832"/>
        <end position="857"/>
    </location>
</feature>
<dbReference type="InterPro" id="IPR041698">
    <property type="entry name" value="Methyltransf_25"/>
</dbReference>
<dbReference type="Pfam" id="PF13649">
    <property type="entry name" value="Methyltransf_25"/>
    <property type="match status" value="1"/>
</dbReference>
<name>A0A9P3LAL5_9APHY</name>
<sequence length="912" mass="100987">MLAPYPTRLRSHSSPAQPERSTPKPAVSPAPAQRSAFAAVEEVPELQGNSSSSQSSPHAASHNPPRPLRLKRPSDASPTMALESAPPAEPHIPPHAGSSSPTHPRPPRPLPPPLRRVGSRSGHPRPSSSAGPRTPEHASAPGQSHRSRSASASGPDAGRRESPFLRGLGPIMGAGTDFMLQRRKSRGGRQHASKAASTVQEVQEEEPAPAHRFSGFSTPDRTVLQELRRRMQERDGKFVVRNGKKHHPYGPDEVPYPRSYERNVVDSDIWECMWASDSLRGRKTWYVPDNPPAKVLDIGCGSGSWILDCAIDWKDTHFVGLDIVPLQPDLAQIGSPQLASRIRWVEGNFLEKLPFPDEEFDFVHAKRIARGVPEDKWDSLLEEVQRVLRPGGVFGLFDEELTFPGKFVDRDRSPDAIDLSKRVPAPAKLGVSEDPAAYSSRNSSLSDFAFNFDPNPDLSLGNDVPSSPRPQSQPAPKRPRTMESSAFSSALSLGLMSPTAMPAAPVSPTQLRGMPRAPAHSPKEERHEHELLGILALSRPEPKPAFDPRDHSLLEYIYNEMHASRFINLEPLALLENTLSLVFKDVFTHPPIILTYPPRPPKKNKPGEQQRSGSDPAMEEPEYPPPVTFKDVAAGTTPYVMFDGDRMTRRQPRSAQGSGPNSGSTSASASPFPSRPGTPARPARNIVPLTEVLFDHRALNMHLQLRVQEVLACGEAMWHFVLEYQERHLDGAGARAASPVEHRKDKPRVPTKMHPEFHDEIMGLYRREFDGMLTRFRLDMEEHTFLASTVNSRLCWPYVRSPKPPERVEFEELCEKWEKHIAEVTLLNTMQSKHGHSDSQASVSTTSRFSIVSTPPSDVSVEPATPRPGQEAPIASMGKSSQTSKDRLPCPSRTPHPSERISRMCRAFVAWK</sequence>
<dbReference type="AlphaFoldDB" id="A0A9P3LAL5"/>
<feature type="compositionally biased region" description="Polar residues" evidence="1">
    <location>
        <begin position="141"/>
        <end position="152"/>
    </location>
</feature>
<keyword evidence="4" id="KW-1185">Reference proteome</keyword>
<proteinExistence type="predicted"/>
<dbReference type="SUPFAM" id="SSF53335">
    <property type="entry name" value="S-adenosyl-L-methionine-dependent methyltransferases"/>
    <property type="match status" value="1"/>
</dbReference>
<feature type="compositionally biased region" description="Pro residues" evidence="1">
    <location>
        <begin position="103"/>
        <end position="114"/>
    </location>
</feature>
<feature type="region of interest" description="Disordered" evidence="1">
    <location>
        <begin position="832"/>
        <end position="901"/>
    </location>
</feature>
<reference evidence="3 4" key="1">
    <citation type="submission" date="2021-08" db="EMBL/GenBank/DDBJ databases">
        <title>Draft Genome Sequence of Phanerochaete sordida strain YK-624.</title>
        <authorList>
            <person name="Mori T."/>
            <person name="Dohra H."/>
            <person name="Suzuki T."/>
            <person name="Kawagishi H."/>
            <person name="Hirai H."/>
        </authorList>
    </citation>
    <scope>NUCLEOTIDE SEQUENCE [LARGE SCALE GENOMIC DNA]</scope>
    <source>
        <strain evidence="3 4">YK-624</strain>
    </source>
</reference>
<organism evidence="3 4">
    <name type="scientific">Phanerochaete sordida</name>
    <dbReference type="NCBI Taxonomy" id="48140"/>
    <lineage>
        <taxon>Eukaryota</taxon>
        <taxon>Fungi</taxon>
        <taxon>Dikarya</taxon>
        <taxon>Basidiomycota</taxon>
        <taxon>Agaricomycotina</taxon>
        <taxon>Agaricomycetes</taxon>
        <taxon>Polyporales</taxon>
        <taxon>Phanerochaetaceae</taxon>
        <taxon>Phanerochaete</taxon>
    </lineage>
</organism>
<gene>
    <name evidence="3" type="ORF">PsYK624_043980</name>
</gene>
<feature type="region of interest" description="Disordered" evidence="1">
    <location>
        <begin position="183"/>
        <end position="218"/>
    </location>
</feature>
<evidence type="ECO:0000259" key="2">
    <source>
        <dbReference type="Pfam" id="PF13649"/>
    </source>
</evidence>